<gene>
    <name evidence="13" type="primary">Znf91-L3</name>
    <name evidence="13" type="ORF">Hamer_G020747</name>
</gene>
<dbReference type="PANTHER" id="PTHR24393">
    <property type="entry name" value="ZINC FINGER PROTEIN"/>
    <property type="match status" value="1"/>
</dbReference>
<keyword evidence="14" id="KW-1185">Reference proteome</keyword>
<evidence type="ECO:0000256" key="7">
    <source>
        <dbReference type="ARBA" id="ARBA00023015"/>
    </source>
</evidence>
<keyword evidence="4" id="KW-0677">Repeat</keyword>
<accession>A0A8J5JUC3</accession>
<feature type="non-terminal residue" evidence="13">
    <location>
        <position position="1"/>
    </location>
</feature>
<evidence type="ECO:0000256" key="9">
    <source>
        <dbReference type="ARBA" id="ARBA00023163"/>
    </source>
</evidence>
<dbReference type="GO" id="GO:0001228">
    <property type="term" value="F:DNA-binding transcription activator activity, RNA polymerase II-specific"/>
    <property type="evidence" value="ECO:0007669"/>
    <property type="project" value="TreeGrafter"/>
</dbReference>
<feature type="domain" description="C2H2-type" evidence="12">
    <location>
        <begin position="188"/>
        <end position="215"/>
    </location>
</feature>
<reference evidence="13" key="1">
    <citation type="journal article" date="2021" name="Sci. Adv.">
        <title>The American lobster genome reveals insights on longevity, neural, and immune adaptations.</title>
        <authorList>
            <person name="Polinski J.M."/>
            <person name="Zimin A.V."/>
            <person name="Clark K.F."/>
            <person name="Kohn A.B."/>
            <person name="Sadowski N."/>
            <person name="Timp W."/>
            <person name="Ptitsyn A."/>
            <person name="Khanna P."/>
            <person name="Romanova D.Y."/>
            <person name="Williams P."/>
            <person name="Greenwood S.J."/>
            <person name="Moroz L.L."/>
            <person name="Walt D.R."/>
            <person name="Bodnar A.G."/>
        </authorList>
    </citation>
    <scope>NUCLEOTIDE SEQUENCE</scope>
    <source>
        <strain evidence="13">GMGI-L3</strain>
    </source>
</reference>
<evidence type="ECO:0000256" key="2">
    <source>
        <dbReference type="ARBA" id="ARBA00006991"/>
    </source>
</evidence>
<evidence type="ECO:0000256" key="5">
    <source>
        <dbReference type="ARBA" id="ARBA00022771"/>
    </source>
</evidence>
<dbReference type="FunFam" id="3.30.160.60:FF:001480">
    <property type="entry name" value="Si:cabz01071911.3"/>
    <property type="match status" value="1"/>
</dbReference>
<dbReference type="GO" id="GO:0000978">
    <property type="term" value="F:RNA polymerase II cis-regulatory region sequence-specific DNA binding"/>
    <property type="evidence" value="ECO:0007669"/>
    <property type="project" value="TreeGrafter"/>
</dbReference>
<sequence>HKACERIQLTEEYYGSIRRPSQTNISHHNLVLKLYKDHKISSRDVGSGWLCTARPSSRLLHNVGKCVKMAHFLDQVAVHSDEKNYACTECGKIFGSNEYLQTHDCWEEDMDQKDIKSALLTHMDVHTGEKKYKCEECGKSYYRKGSLTEHMLVHTGDNNFNCEECGKTYSSKVTLNRHMVVHTGEKKFKCDDCDKSYYRESSLKEHMIIHTGEKNFKCEVCGKSYFSNGALTRHTAVHTGLTCLINHMRVHTGYVNFIVKSMVKVLHSKMILSIISLYTVDKEDNYLKDRFSER</sequence>
<comment type="similarity">
    <text evidence="2">Belongs to the krueppel C2H2-type zinc-finger protein family.</text>
</comment>
<dbReference type="InterPro" id="IPR013087">
    <property type="entry name" value="Znf_C2H2_type"/>
</dbReference>
<evidence type="ECO:0000256" key="11">
    <source>
        <dbReference type="PROSITE-ProRule" id="PRU00042"/>
    </source>
</evidence>
<evidence type="ECO:0000256" key="4">
    <source>
        <dbReference type="ARBA" id="ARBA00022737"/>
    </source>
</evidence>
<feature type="domain" description="C2H2-type" evidence="12">
    <location>
        <begin position="85"/>
        <end position="131"/>
    </location>
</feature>
<dbReference type="PROSITE" id="PS50157">
    <property type="entry name" value="ZINC_FINGER_C2H2_2"/>
    <property type="match status" value="5"/>
</dbReference>
<organism evidence="13 14">
    <name type="scientific">Homarus americanus</name>
    <name type="common">American lobster</name>
    <dbReference type="NCBI Taxonomy" id="6706"/>
    <lineage>
        <taxon>Eukaryota</taxon>
        <taxon>Metazoa</taxon>
        <taxon>Ecdysozoa</taxon>
        <taxon>Arthropoda</taxon>
        <taxon>Crustacea</taxon>
        <taxon>Multicrustacea</taxon>
        <taxon>Malacostraca</taxon>
        <taxon>Eumalacostraca</taxon>
        <taxon>Eucarida</taxon>
        <taxon>Decapoda</taxon>
        <taxon>Pleocyemata</taxon>
        <taxon>Astacidea</taxon>
        <taxon>Nephropoidea</taxon>
        <taxon>Nephropidae</taxon>
        <taxon>Homarus</taxon>
    </lineage>
</organism>
<feature type="domain" description="C2H2-type" evidence="12">
    <location>
        <begin position="132"/>
        <end position="159"/>
    </location>
</feature>
<dbReference type="AlphaFoldDB" id="A0A8J5JUC3"/>
<dbReference type="FunFam" id="3.30.160.60:FF:001384">
    <property type="entry name" value="Zinc finger protein"/>
    <property type="match status" value="1"/>
</dbReference>
<keyword evidence="7" id="KW-0805">Transcription regulation</keyword>
<dbReference type="GO" id="GO:0008270">
    <property type="term" value="F:zinc ion binding"/>
    <property type="evidence" value="ECO:0007669"/>
    <property type="project" value="UniProtKB-KW"/>
</dbReference>
<dbReference type="Gene3D" id="3.30.160.60">
    <property type="entry name" value="Classic Zinc Finger"/>
    <property type="match status" value="5"/>
</dbReference>
<evidence type="ECO:0000256" key="1">
    <source>
        <dbReference type="ARBA" id="ARBA00004123"/>
    </source>
</evidence>
<evidence type="ECO:0000256" key="6">
    <source>
        <dbReference type="ARBA" id="ARBA00022833"/>
    </source>
</evidence>
<dbReference type="GO" id="GO:0005634">
    <property type="term" value="C:nucleus"/>
    <property type="evidence" value="ECO:0007669"/>
    <property type="project" value="UniProtKB-SubCell"/>
</dbReference>
<evidence type="ECO:0000259" key="12">
    <source>
        <dbReference type="PROSITE" id="PS50157"/>
    </source>
</evidence>
<evidence type="ECO:0000313" key="13">
    <source>
        <dbReference type="EMBL" id="KAG7164235.1"/>
    </source>
</evidence>
<keyword evidence="8" id="KW-0238">DNA-binding</keyword>
<dbReference type="PROSITE" id="PS00028">
    <property type="entry name" value="ZINC_FINGER_C2H2_1"/>
    <property type="match status" value="4"/>
</dbReference>
<name>A0A8J5JUC3_HOMAM</name>
<dbReference type="PANTHER" id="PTHR24393:SF147">
    <property type="entry name" value="ZINC FINGER PROTEIN 83-LIKE"/>
    <property type="match status" value="1"/>
</dbReference>
<dbReference type="EMBL" id="JAHLQT010025502">
    <property type="protein sequence ID" value="KAG7164235.1"/>
    <property type="molecule type" value="Genomic_DNA"/>
</dbReference>
<evidence type="ECO:0000256" key="8">
    <source>
        <dbReference type="ARBA" id="ARBA00023125"/>
    </source>
</evidence>
<feature type="domain" description="C2H2-type" evidence="12">
    <location>
        <begin position="216"/>
        <end position="240"/>
    </location>
</feature>
<proteinExistence type="inferred from homology"/>
<dbReference type="SMART" id="SM00355">
    <property type="entry name" value="ZnF_C2H2"/>
    <property type="match status" value="5"/>
</dbReference>
<evidence type="ECO:0000256" key="10">
    <source>
        <dbReference type="ARBA" id="ARBA00023242"/>
    </source>
</evidence>
<comment type="subcellular location">
    <subcellularLocation>
        <location evidence="1">Nucleus</location>
    </subcellularLocation>
</comment>
<feature type="non-terminal residue" evidence="13">
    <location>
        <position position="294"/>
    </location>
</feature>
<dbReference type="SUPFAM" id="SSF57667">
    <property type="entry name" value="beta-beta-alpha zinc fingers"/>
    <property type="match status" value="3"/>
</dbReference>
<keyword evidence="5 11" id="KW-0863">Zinc-finger</keyword>
<evidence type="ECO:0000313" key="14">
    <source>
        <dbReference type="Proteomes" id="UP000747542"/>
    </source>
</evidence>
<evidence type="ECO:0000256" key="3">
    <source>
        <dbReference type="ARBA" id="ARBA00022723"/>
    </source>
</evidence>
<protein>
    <submittedName>
        <fullName evidence="13">Zinc finger protein 91-like 3</fullName>
    </submittedName>
</protein>
<dbReference type="Proteomes" id="UP000747542">
    <property type="component" value="Unassembled WGS sequence"/>
</dbReference>
<dbReference type="InterPro" id="IPR036236">
    <property type="entry name" value="Znf_C2H2_sf"/>
</dbReference>
<comment type="caution">
    <text evidence="13">The sequence shown here is derived from an EMBL/GenBank/DDBJ whole genome shotgun (WGS) entry which is preliminary data.</text>
</comment>
<keyword evidence="6" id="KW-0862">Zinc</keyword>
<keyword evidence="10" id="KW-0539">Nucleus</keyword>
<keyword evidence="9" id="KW-0804">Transcription</keyword>
<feature type="domain" description="C2H2-type" evidence="12">
    <location>
        <begin position="160"/>
        <end position="187"/>
    </location>
</feature>
<dbReference type="FunFam" id="3.30.160.60:FF:002343">
    <property type="entry name" value="Zinc finger protein 33A"/>
    <property type="match status" value="2"/>
</dbReference>
<dbReference type="Pfam" id="PF00096">
    <property type="entry name" value="zf-C2H2"/>
    <property type="match status" value="5"/>
</dbReference>
<keyword evidence="3" id="KW-0479">Metal-binding</keyword>